<dbReference type="Pfam" id="PF02698">
    <property type="entry name" value="DUF218"/>
    <property type="match status" value="1"/>
</dbReference>
<reference evidence="2 3" key="1">
    <citation type="submission" date="2018-06" db="EMBL/GenBank/DDBJ databases">
        <title>Chryseolinea flavus sp. nov., a member of the phylum Bacteroidetes isolated from soil.</title>
        <authorList>
            <person name="Li Y."/>
            <person name="Wang J."/>
        </authorList>
    </citation>
    <scope>NUCLEOTIDE SEQUENCE [LARGE SCALE GENOMIC DNA]</scope>
    <source>
        <strain evidence="2 3">SDU1-6</strain>
    </source>
</reference>
<organism evidence="2 3">
    <name type="scientific">Pseudochryseolinea flava</name>
    <dbReference type="NCBI Taxonomy" id="2059302"/>
    <lineage>
        <taxon>Bacteria</taxon>
        <taxon>Pseudomonadati</taxon>
        <taxon>Bacteroidota</taxon>
        <taxon>Cytophagia</taxon>
        <taxon>Cytophagales</taxon>
        <taxon>Fulvivirgaceae</taxon>
        <taxon>Pseudochryseolinea</taxon>
    </lineage>
</organism>
<dbReference type="InterPro" id="IPR003848">
    <property type="entry name" value="DUF218"/>
</dbReference>
<evidence type="ECO:0000259" key="1">
    <source>
        <dbReference type="Pfam" id="PF02698"/>
    </source>
</evidence>
<dbReference type="Gene3D" id="3.40.50.620">
    <property type="entry name" value="HUPs"/>
    <property type="match status" value="1"/>
</dbReference>
<feature type="domain" description="DUF218" evidence="1">
    <location>
        <begin position="44"/>
        <end position="158"/>
    </location>
</feature>
<dbReference type="InterPro" id="IPR014729">
    <property type="entry name" value="Rossmann-like_a/b/a_fold"/>
</dbReference>
<dbReference type="AlphaFoldDB" id="A0A364Y6D5"/>
<keyword evidence="3" id="KW-1185">Reference proteome</keyword>
<dbReference type="InterPro" id="IPR051599">
    <property type="entry name" value="Cell_Envelope_Assoc"/>
</dbReference>
<dbReference type="PROSITE" id="PS51257">
    <property type="entry name" value="PROKAR_LIPOPROTEIN"/>
    <property type="match status" value="1"/>
</dbReference>
<sequence>MRFNRGRFGATILCFVLISLFTSCSMSRYTKKSLEQAEKQKPFDVIVVPGVPYDGDKTTTVMKMRLHWAKYLYDNGFCRNIIFSGSAVYTPYTEGVIMKIMADSLGIPTDRTFSETKAEHSTENIYYSWKMAKSMGFEKIALASDPYQSRLLRRFQKKYCPGTKSIPIVLGTMNIEEKKLPVIDPSTARVSNFKSIKERESFFQRLRYTLGRRVKQEVREARKSRKDKNA</sequence>
<evidence type="ECO:0000313" key="3">
    <source>
        <dbReference type="Proteomes" id="UP000251889"/>
    </source>
</evidence>
<dbReference type="OrthoDB" id="663545at2"/>
<gene>
    <name evidence="2" type="ORF">DQQ10_07475</name>
</gene>
<dbReference type="EMBL" id="QMFY01000002">
    <property type="protein sequence ID" value="RAW02365.1"/>
    <property type="molecule type" value="Genomic_DNA"/>
</dbReference>
<dbReference type="PANTHER" id="PTHR30336:SF20">
    <property type="entry name" value="DUF218 DOMAIN-CONTAINING PROTEIN"/>
    <property type="match status" value="1"/>
</dbReference>
<proteinExistence type="predicted"/>
<accession>A0A364Y6D5</accession>
<comment type="caution">
    <text evidence="2">The sequence shown here is derived from an EMBL/GenBank/DDBJ whole genome shotgun (WGS) entry which is preliminary data.</text>
</comment>
<evidence type="ECO:0000313" key="2">
    <source>
        <dbReference type="EMBL" id="RAW02365.1"/>
    </source>
</evidence>
<dbReference type="PANTHER" id="PTHR30336">
    <property type="entry name" value="INNER MEMBRANE PROTEIN, PROBABLE PERMEASE"/>
    <property type="match status" value="1"/>
</dbReference>
<name>A0A364Y6D5_9BACT</name>
<dbReference type="Proteomes" id="UP000251889">
    <property type="component" value="Unassembled WGS sequence"/>
</dbReference>
<protein>
    <submittedName>
        <fullName evidence="2">YdcF family protein</fullName>
    </submittedName>
</protein>
<dbReference type="CDD" id="cd06259">
    <property type="entry name" value="YdcF-like"/>
    <property type="match status" value="1"/>
</dbReference>
<dbReference type="GO" id="GO:0005886">
    <property type="term" value="C:plasma membrane"/>
    <property type="evidence" value="ECO:0007669"/>
    <property type="project" value="TreeGrafter"/>
</dbReference>